<evidence type="ECO:0000313" key="5">
    <source>
        <dbReference type="EMBL" id="RMO69506.1"/>
    </source>
</evidence>
<dbReference type="PANTHER" id="PTHR32305:SF15">
    <property type="entry name" value="PROTEIN RHSA-RELATED"/>
    <property type="match status" value="1"/>
</dbReference>
<dbReference type="InterPro" id="IPR050708">
    <property type="entry name" value="T6SS_VgrG/RHS"/>
</dbReference>
<dbReference type="Gene3D" id="2.180.10.10">
    <property type="entry name" value="RHS repeat-associated core"/>
    <property type="match status" value="2"/>
</dbReference>
<dbReference type="InterPro" id="IPR029110">
    <property type="entry name" value="Ntox33"/>
</dbReference>
<dbReference type="InterPro" id="IPR056823">
    <property type="entry name" value="TEN-like_YD-shell"/>
</dbReference>
<dbReference type="NCBIfam" id="TIGR01643">
    <property type="entry name" value="YD_repeat_2x"/>
    <property type="match status" value="4"/>
</dbReference>
<name>A0A3M5TKL6_9PSED</name>
<comment type="caution">
    <text evidence="5">The sequence shown here is derived from an EMBL/GenBank/DDBJ whole genome shotgun (WGS) entry which is preliminary data.</text>
</comment>
<dbReference type="Pfam" id="PF15533">
    <property type="entry name" value="Ntox33"/>
    <property type="match status" value="1"/>
</dbReference>
<feature type="domain" description="Teneurin-like YD-shell" evidence="4">
    <location>
        <begin position="82"/>
        <end position="219"/>
    </location>
</feature>
<reference evidence="5 6" key="1">
    <citation type="submission" date="2018-08" db="EMBL/GenBank/DDBJ databases">
        <title>Recombination of ecologically and evolutionarily significant loci maintains genetic cohesion in the Pseudomonas syringae species complex.</title>
        <authorList>
            <person name="Dillon M."/>
            <person name="Thakur S."/>
            <person name="Almeida R.N.D."/>
            <person name="Weir B.S."/>
            <person name="Guttman D.S."/>
        </authorList>
    </citation>
    <scope>NUCLEOTIDE SEQUENCE [LARGE SCALE GENOMIC DNA]</scope>
    <source>
        <strain evidence="5 6">ICMP 2732</strain>
    </source>
</reference>
<dbReference type="InterPro" id="IPR006530">
    <property type="entry name" value="YD"/>
</dbReference>
<evidence type="ECO:0000259" key="4">
    <source>
        <dbReference type="Pfam" id="PF25023"/>
    </source>
</evidence>
<feature type="region of interest" description="Disordered" evidence="2">
    <location>
        <begin position="920"/>
        <end position="968"/>
    </location>
</feature>
<feature type="compositionally biased region" description="Basic and acidic residues" evidence="2">
    <location>
        <begin position="920"/>
        <end position="930"/>
    </location>
</feature>
<feature type="domain" description="Teneurin-like YD-shell" evidence="4">
    <location>
        <begin position="539"/>
        <end position="705"/>
    </location>
</feature>
<dbReference type="InterPro" id="IPR022385">
    <property type="entry name" value="Rhs_assc_core"/>
</dbReference>
<accession>A0A3M5TKL6</accession>
<dbReference type="PANTHER" id="PTHR32305">
    <property type="match status" value="1"/>
</dbReference>
<feature type="domain" description="Teneurin-like YD-shell" evidence="4">
    <location>
        <begin position="245"/>
        <end position="429"/>
    </location>
</feature>
<dbReference type="Proteomes" id="UP000281350">
    <property type="component" value="Unassembled WGS sequence"/>
</dbReference>
<protein>
    <submittedName>
        <fullName evidence="5">Rhs1core</fullName>
    </submittedName>
</protein>
<dbReference type="NCBIfam" id="TIGR03696">
    <property type="entry name" value="Rhs_assc_core"/>
    <property type="match status" value="1"/>
</dbReference>
<evidence type="ECO:0000313" key="6">
    <source>
        <dbReference type="Proteomes" id="UP000281350"/>
    </source>
</evidence>
<organism evidence="5 6">
    <name type="scientific">Pseudomonas syringae pv. primulae</name>
    <dbReference type="NCBI Taxonomy" id="251707"/>
    <lineage>
        <taxon>Bacteria</taxon>
        <taxon>Pseudomonadati</taxon>
        <taxon>Pseudomonadota</taxon>
        <taxon>Gammaproteobacteria</taxon>
        <taxon>Pseudomonadales</taxon>
        <taxon>Pseudomonadaceae</taxon>
        <taxon>Pseudomonas</taxon>
    </lineage>
</organism>
<evidence type="ECO:0000256" key="2">
    <source>
        <dbReference type="SAM" id="MobiDB-lite"/>
    </source>
</evidence>
<proteinExistence type="predicted"/>
<evidence type="ECO:0000256" key="1">
    <source>
        <dbReference type="ARBA" id="ARBA00022737"/>
    </source>
</evidence>
<feature type="domain" description="Bacterial toxin 33" evidence="3">
    <location>
        <begin position="907"/>
        <end position="966"/>
    </location>
</feature>
<dbReference type="Pfam" id="PF25023">
    <property type="entry name" value="TEN_YD-shell"/>
    <property type="match status" value="3"/>
</dbReference>
<dbReference type="EMBL" id="RBPY01000180">
    <property type="protein sequence ID" value="RMO69506.1"/>
    <property type="molecule type" value="Genomic_DNA"/>
</dbReference>
<sequence length="968" mass="105755">MGVQRTSFKLTTVISSNPERFLSNGIIESESVDVYIYCHKRRELARQTTPPRWVPYFKDLSMTVSFLRKAAVGIACAWLACSAQAGTISRTYTALGQVASIDGARTDVNDVTQYAYDAQGNLTTVTNALGQVYALASFDSYGNPQSITDPNGVVTTLSYTPQGWLASLTVDSSTTQYAYNEVGDLLQVTTADGNWVKYSYDDARRLIGVRNRLGESINYTLDPMGNRTAERTKDANGAVVHLQRRVFDELGRLIRVVGAGDQTQRYGYDLNDNQSSDTTPRNNKTQQAFDALNRVSKIVDPLRGVTALGYNSDDKVTQVVDPRGVTTLYTYDSLGNRISSKSPDGGTSTYAYDEANNLIRSTDARGVVTKYAYDALNRLTSKSYPATPALNIKFLYDQTADGNLGIGHLTGLQDSAGVLTYTYDAKGNLVRQYRSVGVNSGDYYETLNYRYDAARNLVQIGYPSNINLTYTRNSAAQVTGIKLAIGNKTATLASNISYQPFGPVNSLTWGNGILLSRTYDQDYQLTQQQVGNWQTTYRYDADSNIAETATSLWGAVQYEYDALGRLTQEQTNSIKKAYSFDATGNRTQRTTTSLTTSDATQTQSLTYASDSNRLTSVNGSTLPVDAAGNHTQINGRRFTYDSQGRLSEVYQANIYKIADYKYNALGQRIIKRAYVMGSQTLAGTTTYLYDPSGKLLGQTFYDGNGQKTSGQYWFWLDNMPLAQLTANFSALGEVSSSKLIYLHVDHLNTPRLATDSSQALLWRWNSDAYGVGTPEEDVDGDGKATAIALRFPGQIYDTQTQLSYNYHRDYNPDTGRYVQSDPIGLGGGLNTYAYVEGNPIRYIDPKGQSVWIVPAAEAGATAGSFVCPGVGTVVGGALGAGIGAGLGWYIGDKMFNESSDDEISPGDKALSPGEIEKLKDAGIDPHDLKPKKNGSKYDLFKDKNGNITVKPKAGNGPGESTGININHY</sequence>
<evidence type="ECO:0000259" key="3">
    <source>
        <dbReference type="Pfam" id="PF15533"/>
    </source>
</evidence>
<gene>
    <name evidence="5" type="ORF">ALQ36_102964</name>
</gene>
<dbReference type="AlphaFoldDB" id="A0A3M5TKL6"/>
<keyword evidence="1" id="KW-0677">Repeat</keyword>